<evidence type="ECO:0000256" key="2">
    <source>
        <dbReference type="ARBA" id="ARBA00022692"/>
    </source>
</evidence>
<dbReference type="EMBL" id="DYYQ01000069">
    <property type="protein sequence ID" value="HJE50313.1"/>
    <property type="molecule type" value="Genomic_DNA"/>
</dbReference>
<dbReference type="InterPro" id="IPR027417">
    <property type="entry name" value="P-loop_NTPase"/>
</dbReference>
<dbReference type="AlphaFoldDB" id="A0A4Z0G906"/>
<dbReference type="Pfam" id="PF00005">
    <property type="entry name" value="ABC_tran"/>
    <property type="match status" value="1"/>
</dbReference>
<dbReference type="RefSeq" id="WP_135352625.1">
    <property type="nucleotide sequence ID" value="NZ_RIPV01000008.1"/>
</dbReference>
<dbReference type="PROSITE" id="PS00675">
    <property type="entry name" value="SIGMA54_INTERACT_1"/>
    <property type="match status" value="1"/>
</dbReference>
<sequence length="526" mass="59136">MSFKGLYNVNKTRMIALLCLEVLTSALSIGVSYINTYQITALKERKLQQFFILISLSLSLLVLNYIGLNICQYWIEAQIQQYNHQIRIKLVSHYFNDGKNHNSASIQNRLTNDLNLINESKLLVYTDIPYYLTQIIFASIGLLFFNWSLLVIVLTVGVLNFYLPKLLHSSLQKAALKLSQANKNYLNTAEKWLTGLSELQKFSAGSQLFKVMNHASNKLEDANIARTKTIQSLIILNKGLASLLQLFLLGVTAFLVTQNIVLFGVIVTVESFSLYINTAIKMLTTELGQIHSVDKLNTEIQNATSSITQFINLKSPVSLSTNNLSIKFSGGKIIKFPDLDIKAGEKILLTGDSGSGKTTLFKIILGKIKPNTGTISFRNKNGQKIDQNEAKIGYIPQDPILFPDSIKNNITMFDASLNNKVATYINKFSFKNDIQKMPLKLETKLDVQNLNISGGQRQKIILSRACIHNDTFLLIDEGTSAIDQKATLEILQELIRTPITIIFIAHNFNQDMNKLFDREIHLSSEQ</sequence>
<dbReference type="Pfam" id="PF00664">
    <property type="entry name" value="ABC_membrane"/>
    <property type="match status" value="1"/>
</dbReference>
<dbReference type="GO" id="GO:0016887">
    <property type="term" value="F:ATP hydrolysis activity"/>
    <property type="evidence" value="ECO:0007669"/>
    <property type="project" value="InterPro"/>
</dbReference>
<protein>
    <submittedName>
        <fullName evidence="7">ABC transporter ATP-binding protein/permease</fullName>
    </submittedName>
</protein>
<organism evidence="7 8">
    <name type="scientific">Lactobacillus johnsonii</name>
    <dbReference type="NCBI Taxonomy" id="33959"/>
    <lineage>
        <taxon>Bacteria</taxon>
        <taxon>Bacillati</taxon>
        <taxon>Bacillota</taxon>
        <taxon>Bacilli</taxon>
        <taxon>Lactobacillales</taxon>
        <taxon>Lactobacillaceae</taxon>
        <taxon>Lactobacillus</taxon>
    </lineage>
</organism>
<keyword evidence="6" id="KW-0472">Membrane</keyword>
<dbReference type="InterPro" id="IPR025662">
    <property type="entry name" value="Sigma_54_int_dom_ATP-bd_1"/>
</dbReference>
<evidence type="ECO:0000313" key="8">
    <source>
        <dbReference type="Proteomes" id="UP000732527"/>
    </source>
</evidence>
<dbReference type="GO" id="GO:0005524">
    <property type="term" value="F:ATP binding"/>
    <property type="evidence" value="ECO:0007669"/>
    <property type="project" value="UniProtKB-KW"/>
</dbReference>
<evidence type="ECO:0000256" key="5">
    <source>
        <dbReference type="ARBA" id="ARBA00022989"/>
    </source>
</evidence>
<keyword evidence="3" id="KW-0547">Nucleotide-binding</keyword>
<dbReference type="PANTHER" id="PTHR24221:SF654">
    <property type="entry name" value="ATP-BINDING CASSETTE SUB-FAMILY B MEMBER 6"/>
    <property type="match status" value="1"/>
</dbReference>
<dbReference type="GO" id="GO:0034040">
    <property type="term" value="F:ATPase-coupled lipid transmembrane transporter activity"/>
    <property type="evidence" value="ECO:0007669"/>
    <property type="project" value="TreeGrafter"/>
</dbReference>
<dbReference type="Gene3D" id="3.40.50.300">
    <property type="entry name" value="P-loop containing nucleotide triphosphate hydrolases"/>
    <property type="match status" value="1"/>
</dbReference>
<keyword evidence="4 7" id="KW-0067">ATP-binding</keyword>
<dbReference type="Proteomes" id="UP000732527">
    <property type="component" value="Unassembled WGS sequence"/>
</dbReference>
<dbReference type="Gene3D" id="1.20.1560.10">
    <property type="entry name" value="ABC transporter type 1, transmembrane domain"/>
    <property type="match status" value="1"/>
</dbReference>
<dbReference type="PROSITE" id="PS50929">
    <property type="entry name" value="ABC_TM1F"/>
    <property type="match status" value="1"/>
</dbReference>
<evidence type="ECO:0000256" key="4">
    <source>
        <dbReference type="ARBA" id="ARBA00022840"/>
    </source>
</evidence>
<comment type="caution">
    <text evidence="7">The sequence shown here is derived from an EMBL/GenBank/DDBJ whole genome shotgun (WGS) entry which is preliminary data.</text>
</comment>
<gene>
    <name evidence="7" type="ORF">K8V69_09185</name>
</gene>
<reference evidence="7" key="1">
    <citation type="journal article" date="2021" name="PeerJ">
        <title>Extensive microbial diversity within the chicken gut microbiome revealed by metagenomics and culture.</title>
        <authorList>
            <person name="Gilroy R."/>
            <person name="Ravi A."/>
            <person name="Getino M."/>
            <person name="Pursley I."/>
            <person name="Horton D.L."/>
            <person name="Alikhan N.F."/>
            <person name="Baker D."/>
            <person name="Gharbi K."/>
            <person name="Hall N."/>
            <person name="Watson M."/>
            <person name="Adriaenssens E.M."/>
            <person name="Foster-Nyarko E."/>
            <person name="Jarju S."/>
            <person name="Secka A."/>
            <person name="Antonio M."/>
            <person name="Oren A."/>
            <person name="Chaudhuri R.R."/>
            <person name="La Ragione R."/>
            <person name="Hildebrand F."/>
            <person name="Pallen M.J."/>
        </authorList>
    </citation>
    <scope>NUCLEOTIDE SEQUENCE</scope>
    <source>
        <strain evidence="7">CHK192-2623</strain>
    </source>
</reference>
<dbReference type="GO" id="GO:0005886">
    <property type="term" value="C:plasma membrane"/>
    <property type="evidence" value="ECO:0007669"/>
    <property type="project" value="UniProtKB-SubCell"/>
</dbReference>
<dbReference type="InterPro" id="IPR011527">
    <property type="entry name" value="ABC1_TM_dom"/>
</dbReference>
<dbReference type="SMART" id="SM00382">
    <property type="entry name" value="AAA"/>
    <property type="match status" value="1"/>
</dbReference>
<keyword evidence="5" id="KW-1133">Transmembrane helix</keyword>
<evidence type="ECO:0000256" key="6">
    <source>
        <dbReference type="ARBA" id="ARBA00023136"/>
    </source>
</evidence>
<accession>A0A4Z0G906</accession>
<dbReference type="GO" id="GO:0140359">
    <property type="term" value="F:ABC-type transporter activity"/>
    <property type="evidence" value="ECO:0007669"/>
    <property type="project" value="InterPro"/>
</dbReference>
<evidence type="ECO:0000313" key="7">
    <source>
        <dbReference type="EMBL" id="HJE50313.1"/>
    </source>
</evidence>
<keyword evidence="2" id="KW-0812">Transmembrane</keyword>
<dbReference type="SUPFAM" id="SSF52540">
    <property type="entry name" value="P-loop containing nucleoside triphosphate hydrolases"/>
    <property type="match status" value="1"/>
</dbReference>
<dbReference type="PANTHER" id="PTHR24221">
    <property type="entry name" value="ATP-BINDING CASSETTE SUB-FAMILY B"/>
    <property type="match status" value="1"/>
</dbReference>
<proteinExistence type="predicted"/>
<reference evidence="7" key="2">
    <citation type="submission" date="2021-09" db="EMBL/GenBank/DDBJ databases">
        <authorList>
            <person name="Gilroy R."/>
        </authorList>
    </citation>
    <scope>NUCLEOTIDE SEQUENCE</scope>
    <source>
        <strain evidence="7">CHK192-2623</strain>
    </source>
</reference>
<dbReference type="InterPro" id="IPR003593">
    <property type="entry name" value="AAA+_ATPase"/>
</dbReference>
<dbReference type="InterPro" id="IPR003439">
    <property type="entry name" value="ABC_transporter-like_ATP-bd"/>
</dbReference>
<comment type="subcellular location">
    <subcellularLocation>
        <location evidence="1">Cell membrane</location>
        <topology evidence="1">Multi-pass membrane protein</topology>
    </subcellularLocation>
</comment>
<dbReference type="SUPFAM" id="SSF90123">
    <property type="entry name" value="ABC transporter transmembrane region"/>
    <property type="match status" value="1"/>
</dbReference>
<dbReference type="InterPro" id="IPR039421">
    <property type="entry name" value="Type_1_exporter"/>
</dbReference>
<evidence type="ECO:0000256" key="1">
    <source>
        <dbReference type="ARBA" id="ARBA00004651"/>
    </source>
</evidence>
<dbReference type="PROSITE" id="PS50893">
    <property type="entry name" value="ABC_TRANSPORTER_2"/>
    <property type="match status" value="1"/>
</dbReference>
<evidence type="ECO:0000256" key="3">
    <source>
        <dbReference type="ARBA" id="ARBA00022741"/>
    </source>
</evidence>
<dbReference type="InterPro" id="IPR036640">
    <property type="entry name" value="ABC1_TM_sf"/>
</dbReference>
<name>A0A4Z0G906_LACJH</name>